<reference evidence="1" key="1">
    <citation type="journal article" date="2016" name="Nat. Genet.">
        <title>A high-quality carrot genome assembly provides new insights into carotenoid accumulation and asterid genome evolution.</title>
        <authorList>
            <person name="Iorizzo M."/>
            <person name="Ellison S."/>
            <person name="Senalik D."/>
            <person name="Zeng P."/>
            <person name="Satapoomin P."/>
            <person name="Huang J."/>
            <person name="Bowman M."/>
            <person name="Iovene M."/>
            <person name="Sanseverino W."/>
            <person name="Cavagnaro P."/>
            <person name="Yildiz M."/>
            <person name="Macko-Podgorni A."/>
            <person name="Moranska E."/>
            <person name="Grzebelus E."/>
            <person name="Grzebelus D."/>
            <person name="Ashrafi H."/>
            <person name="Zheng Z."/>
            <person name="Cheng S."/>
            <person name="Spooner D."/>
            <person name="Van Deynze A."/>
            <person name="Simon P."/>
        </authorList>
    </citation>
    <scope>NUCLEOTIDE SEQUENCE [LARGE SCALE GENOMIC DNA]</scope>
    <source>
        <tissue evidence="1">Leaf</tissue>
    </source>
</reference>
<accession>A0A165ZLF6</accession>
<sequence length="221" mass="24192">MSTTVSAQCRFLSYRTKKLSLASKSQTEKRMIRVATEIPEKCFPGSQLENVVFEIVKSDGVIDGTVNDNEKGDMSHAVVLKSDLTEIYDSVKCSFRHGCCPCCAIPLPQKVELNGFQNSASLDAISDGDSSYSPDKERMLIEIESSHTASSVVCKISRNKRTCDFSKDIIGVVALLGNVETNELGRILPEFLGEEQMLGVVCKSLKAAYNLETCDVDGSMK</sequence>
<comment type="caution">
    <text evidence="1">The sequence shown here is derived from an EMBL/GenBank/DDBJ whole genome shotgun (WGS) entry which is preliminary data.</text>
</comment>
<protein>
    <submittedName>
        <fullName evidence="1">Uncharacterized protein</fullName>
    </submittedName>
</protein>
<dbReference type="STRING" id="79200.A0A165ZLF6"/>
<dbReference type="PANTHER" id="PTHR33566">
    <property type="entry name" value="EN/SPM-LIKE TRANSPOSON-RELATED"/>
    <property type="match status" value="1"/>
</dbReference>
<dbReference type="AlphaFoldDB" id="A0A165ZLF6"/>
<dbReference type="EMBL" id="LNRQ01000003">
    <property type="protein sequence ID" value="KZN00175.1"/>
    <property type="molecule type" value="Genomic_DNA"/>
</dbReference>
<proteinExistence type="predicted"/>
<dbReference type="Gramene" id="KZN00175">
    <property type="protein sequence ID" value="KZN00175"/>
    <property type="gene ID" value="DCAR_008929"/>
</dbReference>
<dbReference type="PANTHER" id="PTHR33566:SF1">
    <property type="entry name" value="EN_SPM-LIKE TRANSPOSON-RELATED"/>
    <property type="match status" value="1"/>
</dbReference>
<gene>
    <name evidence="1" type="ORF">DCAR_008929</name>
</gene>
<organism evidence="1">
    <name type="scientific">Daucus carota subsp. sativus</name>
    <name type="common">Carrot</name>
    <dbReference type="NCBI Taxonomy" id="79200"/>
    <lineage>
        <taxon>Eukaryota</taxon>
        <taxon>Viridiplantae</taxon>
        <taxon>Streptophyta</taxon>
        <taxon>Embryophyta</taxon>
        <taxon>Tracheophyta</taxon>
        <taxon>Spermatophyta</taxon>
        <taxon>Magnoliopsida</taxon>
        <taxon>eudicotyledons</taxon>
        <taxon>Gunneridae</taxon>
        <taxon>Pentapetalae</taxon>
        <taxon>asterids</taxon>
        <taxon>campanulids</taxon>
        <taxon>Apiales</taxon>
        <taxon>Apiaceae</taxon>
        <taxon>Apioideae</taxon>
        <taxon>Scandiceae</taxon>
        <taxon>Daucinae</taxon>
        <taxon>Daucus</taxon>
        <taxon>Daucus sect. Daucus</taxon>
    </lineage>
</organism>
<name>A0A165ZLF6_DAUCS</name>
<evidence type="ECO:0000313" key="1">
    <source>
        <dbReference type="EMBL" id="KZN00175.1"/>
    </source>
</evidence>